<keyword evidence="3" id="KW-1185">Reference proteome</keyword>
<dbReference type="InterPro" id="IPR002083">
    <property type="entry name" value="MATH/TRAF_dom"/>
</dbReference>
<dbReference type="Proteomes" id="UP000887572">
    <property type="component" value="Unplaced"/>
</dbReference>
<dbReference type="AlphaFoldDB" id="A0A914HQJ8"/>
<dbReference type="WBParaSite" id="Gr19_v10_g2975.t1">
    <property type="protein sequence ID" value="Gr19_v10_g2975.t1"/>
    <property type="gene ID" value="Gr19_v10_g2975"/>
</dbReference>
<reference evidence="4" key="1">
    <citation type="submission" date="2022-11" db="UniProtKB">
        <authorList>
            <consortium name="WormBaseParasite"/>
        </authorList>
    </citation>
    <scope>IDENTIFICATION</scope>
</reference>
<feature type="domain" description="MATH" evidence="2">
    <location>
        <begin position="35"/>
        <end position="132"/>
    </location>
</feature>
<organism evidence="3 4">
    <name type="scientific">Globodera rostochiensis</name>
    <name type="common">Golden nematode worm</name>
    <name type="synonym">Heterodera rostochiensis</name>
    <dbReference type="NCBI Taxonomy" id="31243"/>
    <lineage>
        <taxon>Eukaryota</taxon>
        <taxon>Metazoa</taxon>
        <taxon>Ecdysozoa</taxon>
        <taxon>Nematoda</taxon>
        <taxon>Chromadorea</taxon>
        <taxon>Rhabditida</taxon>
        <taxon>Tylenchina</taxon>
        <taxon>Tylenchomorpha</taxon>
        <taxon>Tylenchoidea</taxon>
        <taxon>Heteroderidae</taxon>
        <taxon>Heteroderinae</taxon>
        <taxon>Globodera</taxon>
    </lineage>
</organism>
<evidence type="ECO:0000313" key="4">
    <source>
        <dbReference type="WBParaSite" id="Gr19_v10_g2975.t1"/>
    </source>
</evidence>
<evidence type="ECO:0000256" key="1">
    <source>
        <dbReference type="SAM" id="MobiDB-lite"/>
    </source>
</evidence>
<feature type="compositionally biased region" description="Polar residues" evidence="1">
    <location>
        <begin position="1"/>
        <end position="14"/>
    </location>
</feature>
<dbReference type="InterPro" id="IPR008974">
    <property type="entry name" value="TRAF-like"/>
</dbReference>
<protein>
    <submittedName>
        <fullName evidence="4">MATH domain-containing protein</fullName>
    </submittedName>
</protein>
<dbReference type="Pfam" id="PF00917">
    <property type="entry name" value="MATH"/>
    <property type="match status" value="1"/>
</dbReference>
<accession>A0A914HQJ8</accession>
<sequence length="134" mass="15310">MEPSKNQSSSNTGGDQAKDNKYKRSGQILFQMPKFKAFSEGRGSKTVFSSPVVYINGLPWRIKIQHRDAYVGIFMNCFGDETDAAWSCRVAAQYSVVSFKQTGEYLMKKGELDSFDIFSAEQNWGWNEFIKFMN</sequence>
<evidence type="ECO:0000259" key="2">
    <source>
        <dbReference type="Pfam" id="PF00917"/>
    </source>
</evidence>
<name>A0A914HQJ8_GLORO</name>
<dbReference type="SUPFAM" id="SSF49599">
    <property type="entry name" value="TRAF domain-like"/>
    <property type="match status" value="1"/>
</dbReference>
<evidence type="ECO:0000313" key="3">
    <source>
        <dbReference type="Proteomes" id="UP000887572"/>
    </source>
</evidence>
<dbReference type="Gene3D" id="2.60.210.10">
    <property type="entry name" value="Apoptosis, Tumor Necrosis Factor Receptor Associated Protein 2, Chain A"/>
    <property type="match status" value="1"/>
</dbReference>
<feature type="region of interest" description="Disordered" evidence="1">
    <location>
        <begin position="1"/>
        <end position="21"/>
    </location>
</feature>
<dbReference type="CDD" id="cd00121">
    <property type="entry name" value="MATH"/>
    <property type="match status" value="1"/>
</dbReference>
<proteinExistence type="predicted"/>